<accession>A0ABV0Z7G3</accession>
<name>A0ABV0Z7G3_9TELE</name>
<comment type="caution">
    <text evidence="1">The sequence shown here is derived from an EMBL/GenBank/DDBJ whole genome shotgun (WGS) entry which is preliminary data.</text>
</comment>
<gene>
    <name evidence="1" type="ORF">AMECASPLE_003703</name>
</gene>
<reference evidence="1 2" key="1">
    <citation type="submission" date="2021-06" db="EMBL/GenBank/DDBJ databases">
        <authorList>
            <person name="Palmer J.M."/>
        </authorList>
    </citation>
    <scope>NUCLEOTIDE SEQUENCE [LARGE SCALE GENOMIC DNA]</scope>
    <source>
        <strain evidence="1 2">AS_MEX2019</strain>
        <tissue evidence="1">Muscle</tissue>
    </source>
</reference>
<dbReference type="Proteomes" id="UP001469553">
    <property type="component" value="Unassembled WGS sequence"/>
</dbReference>
<organism evidence="1 2">
    <name type="scientific">Ameca splendens</name>
    <dbReference type="NCBI Taxonomy" id="208324"/>
    <lineage>
        <taxon>Eukaryota</taxon>
        <taxon>Metazoa</taxon>
        <taxon>Chordata</taxon>
        <taxon>Craniata</taxon>
        <taxon>Vertebrata</taxon>
        <taxon>Euteleostomi</taxon>
        <taxon>Actinopterygii</taxon>
        <taxon>Neopterygii</taxon>
        <taxon>Teleostei</taxon>
        <taxon>Neoteleostei</taxon>
        <taxon>Acanthomorphata</taxon>
        <taxon>Ovalentaria</taxon>
        <taxon>Atherinomorphae</taxon>
        <taxon>Cyprinodontiformes</taxon>
        <taxon>Goodeidae</taxon>
        <taxon>Ameca</taxon>
    </lineage>
</organism>
<evidence type="ECO:0000313" key="2">
    <source>
        <dbReference type="Proteomes" id="UP001469553"/>
    </source>
</evidence>
<keyword evidence="2" id="KW-1185">Reference proteome</keyword>
<evidence type="ECO:0000313" key="1">
    <source>
        <dbReference type="EMBL" id="MEQ2302158.1"/>
    </source>
</evidence>
<sequence>MAAIDWHLGLTHGSVLHRSAVSLWELLIKDFGPIFPPRSAKSADEVESNSIHLTSLSSTTPRIYFLFQRAHGDLTSHSSKINVTMSHSNSSTAHYSDGWTRGFKSTGSVASGARPSGAERSRLNIASRQRPVNVCFRLRFSLTSGQVKIIFLFHQNEEV</sequence>
<dbReference type="EMBL" id="JAHRIP010056579">
    <property type="protein sequence ID" value="MEQ2302158.1"/>
    <property type="molecule type" value="Genomic_DNA"/>
</dbReference>
<protein>
    <submittedName>
        <fullName evidence="1">Uncharacterized protein</fullName>
    </submittedName>
</protein>
<proteinExistence type="predicted"/>